<dbReference type="InterPro" id="IPR036236">
    <property type="entry name" value="Znf_C2H2_sf"/>
</dbReference>
<feature type="compositionally biased region" description="Basic residues" evidence="12">
    <location>
        <begin position="287"/>
        <end position="296"/>
    </location>
</feature>
<dbReference type="Proteomes" id="UP000095009">
    <property type="component" value="Unassembled WGS sequence"/>
</dbReference>
<dbReference type="Pfam" id="PF00096">
    <property type="entry name" value="zf-C2H2"/>
    <property type="match status" value="3"/>
</dbReference>
<sequence length="409" mass="44818">MSASTLSPLAPGHTPGSAFVPDTSAFVDSKSPSNFPICSSPVTSPVGVASNSNKHACPICSQSFTRQHNLKSHLLTHSHEKPYTCDTCSSKFRRLHDLKRHLKLHSGERPFGCEKCGRRFARSDALVRHTKGAGNCSFTPVMDGDDDTSIASEEPEHIDHEMPRKKFALDNHVTLSANKAFASPAPTNLSHAPIPVKSYFSDRQQNLSVSKGTIPIAISRSPMVTSPSHLSNNTGYSQGQIQLLQRPICRPEYDHHQHSQHQHNSGQNKTSPYYSVSLPLPNGYMRDHHHQQHQQHHQPGPMKLTAGISSSSPPPHSSESPNLQFAKHLPPALSIPPVLPTTVSPSLGDSLNQSPSPSQLQLPQPQSQGHSQDMAPLSIVRMLESRVRALEERLHVTEGRLAYLEGHSK</sequence>
<dbReference type="GO" id="GO:0005634">
    <property type="term" value="C:nucleus"/>
    <property type="evidence" value="ECO:0007669"/>
    <property type="project" value="UniProtKB-SubCell"/>
</dbReference>
<dbReference type="Gene3D" id="3.30.160.60">
    <property type="entry name" value="Classic Zinc Finger"/>
    <property type="match status" value="3"/>
</dbReference>
<dbReference type="GO" id="GO:0000978">
    <property type="term" value="F:RNA polymerase II cis-regulatory region sequence-specific DNA binding"/>
    <property type="evidence" value="ECO:0007669"/>
    <property type="project" value="TreeGrafter"/>
</dbReference>
<dbReference type="EMBL" id="KV454414">
    <property type="protein sequence ID" value="ODQ63604.1"/>
    <property type="molecule type" value="Genomic_DNA"/>
</dbReference>
<keyword evidence="10" id="KW-0539">Nucleus</keyword>
<evidence type="ECO:0000256" key="6">
    <source>
        <dbReference type="ARBA" id="ARBA00022833"/>
    </source>
</evidence>
<dbReference type="PANTHER" id="PTHR23235:SF120">
    <property type="entry name" value="KRUPPEL-LIKE FACTOR 15"/>
    <property type="match status" value="1"/>
</dbReference>
<keyword evidence="9" id="KW-0804">Transcription</keyword>
<feature type="compositionally biased region" description="Polar residues" evidence="12">
    <location>
        <begin position="341"/>
        <end position="352"/>
    </location>
</feature>
<evidence type="ECO:0000313" key="15">
    <source>
        <dbReference type="Proteomes" id="UP000095009"/>
    </source>
</evidence>
<proteinExistence type="inferred from homology"/>
<dbReference type="STRING" id="857566.A0A1E3PEH5"/>
<reference evidence="14 15" key="1">
    <citation type="journal article" date="2016" name="Proc. Natl. Acad. Sci. U.S.A.">
        <title>Comparative genomics of biotechnologically important yeasts.</title>
        <authorList>
            <person name="Riley R."/>
            <person name="Haridas S."/>
            <person name="Wolfe K.H."/>
            <person name="Lopes M.R."/>
            <person name="Hittinger C.T."/>
            <person name="Goeker M."/>
            <person name="Salamov A.A."/>
            <person name="Wisecaver J.H."/>
            <person name="Long T.M."/>
            <person name="Calvey C.H."/>
            <person name="Aerts A.L."/>
            <person name="Barry K.W."/>
            <person name="Choi C."/>
            <person name="Clum A."/>
            <person name="Coughlan A.Y."/>
            <person name="Deshpande S."/>
            <person name="Douglass A.P."/>
            <person name="Hanson S.J."/>
            <person name="Klenk H.-P."/>
            <person name="LaButti K.M."/>
            <person name="Lapidus A."/>
            <person name="Lindquist E.A."/>
            <person name="Lipzen A.M."/>
            <person name="Meier-Kolthoff J.P."/>
            <person name="Ohm R.A."/>
            <person name="Otillar R.P."/>
            <person name="Pangilinan J.L."/>
            <person name="Peng Y."/>
            <person name="Rokas A."/>
            <person name="Rosa C.A."/>
            <person name="Scheuner C."/>
            <person name="Sibirny A.A."/>
            <person name="Slot J.C."/>
            <person name="Stielow J.B."/>
            <person name="Sun H."/>
            <person name="Kurtzman C.P."/>
            <person name="Blackwell M."/>
            <person name="Grigoriev I.V."/>
            <person name="Jeffries T.W."/>
        </authorList>
    </citation>
    <scope>NUCLEOTIDE SEQUENCE [LARGE SCALE GENOMIC DNA]</scope>
    <source>
        <strain evidence="14 15">DSM 6958</strain>
    </source>
</reference>
<evidence type="ECO:0000256" key="11">
    <source>
        <dbReference type="PROSITE-ProRule" id="PRU00042"/>
    </source>
</evidence>
<organism evidence="14 15">
    <name type="scientific">Nadsonia fulvescens var. elongata DSM 6958</name>
    <dbReference type="NCBI Taxonomy" id="857566"/>
    <lineage>
        <taxon>Eukaryota</taxon>
        <taxon>Fungi</taxon>
        <taxon>Dikarya</taxon>
        <taxon>Ascomycota</taxon>
        <taxon>Saccharomycotina</taxon>
        <taxon>Dipodascomycetes</taxon>
        <taxon>Dipodascales</taxon>
        <taxon>Dipodascales incertae sedis</taxon>
        <taxon>Nadsonia</taxon>
    </lineage>
</organism>
<comment type="similarity">
    <text evidence="2">Belongs to the krueppel C2H2-type zinc-finger protein family.</text>
</comment>
<keyword evidence="4" id="KW-0677">Repeat</keyword>
<evidence type="ECO:0000256" key="5">
    <source>
        <dbReference type="ARBA" id="ARBA00022771"/>
    </source>
</evidence>
<keyword evidence="5 11" id="KW-0863">Zinc-finger</keyword>
<evidence type="ECO:0000313" key="14">
    <source>
        <dbReference type="EMBL" id="ODQ63604.1"/>
    </source>
</evidence>
<feature type="domain" description="C2H2-type" evidence="13">
    <location>
        <begin position="111"/>
        <end position="140"/>
    </location>
</feature>
<feature type="compositionally biased region" description="Low complexity" evidence="12">
    <location>
        <begin position="353"/>
        <end position="368"/>
    </location>
</feature>
<keyword evidence="15" id="KW-1185">Reference proteome</keyword>
<evidence type="ECO:0000256" key="10">
    <source>
        <dbReference type="ARBA" id="ARBA00023242"/>
    </source>
</evidence>
<feature type="region of interest" description="Disordered" evidence="12">
    <location>
        <begin position="336"/>
        <end position="373"/>
    </location>
</feature>
<dbReference type="GO" id="GO:0008270">
    <property type="term" value="F:zinc ion binding"/>
    <property type="evidence" value="ECO:0007669"/>
    <property type="project" value="UniProtKB-KW"/>
</dbReference>
<dbReference type="SMART" id="SM00355">
    <property type="entry name" value="ZnF_C2H2"/>
    <property type="match status" value="3"/>
</dbReference>
<dbReference type="OrthoDB" id="8117402at2759"/>
<dbReference type="InterPro" id="IPR013087">
    <property type="entry name" value="Znf_C2H2_type"/>
</dbReference>
<protein>
    <recommendedName>
        <fullName evidence="13">C2H2-type domain-containing protein</fullName>
    </recommendedName>
</protein>
<dbReference type="GO" id="GO:0000981">
    <property type="term" value="F:DNA-binding transcription factor activity, RNA polymerase II-specific"/>
    <property type="evidence" value="ECO:0007669"/>
    <property type="project" value="TreeGrafter"/>
</dbReference>
<evidence type="ECO:0000256" key="3">
    <source>
        <dbReference type="ARBA" id="ARBA00022723"/>
    </source>
</evidence>
<evidence type="ECO:0000256" key="4">
    <source>
        <dbReference type="ARBA" id="ARBA00022737"/>
    </source>
</evidence>
<dbReference type="PROSITE" id="PS50157">
    <property type="entry name" value="ZINC_FINGER_C2H2_2"/>
    <property type="match status" value="3"/>
</dbReference>
<evidence type="ECO:0000256" key="12">
    <source>
        <dbReference type="SAM" id="MobiDB-lite"/>
    </source>
</evidence>
<evidence type="ECO:0000256" key="2">
    <source>
        <dbReference type="ARBA" id="ARBA00006991"/>
    </source>
</evidence>
<accession>A0A1E3PEH5</accession>
<keyword evidence="8" id="KW-0238">DNA-binding</keyword>
<feature type="domain" description="C2H2-type" evidence="13">
    <location>
        <begin position="55"/>
        <end position="82"/>
    </location>
</feature>
<feature type="region of interest" description="Disordered" evidence="12">
    <location>
        <begin position="254"/>
        <end position="324"/>
    </location>
</feature>
<evidence type="ECO:0000256" key="9">
    <source>
        <dbReference type="ARBA" id="ARBA00023163"/>
    </source>
</evidence>
<dbReference type="FunFam" id="3.30.160.60:FF:001666">
    <property type="entry name" value="MDS1 and EVI1 complex locus"/>
    <property type="match status" value="1"/>
</dbReference>
<comment type="subcellular location">
    <subcellularLocation>
        <location evidence="1">Nucleus</location>
    </subcellularLocation>
</comment>
<dbReference type="AlphaFoldDB" id="A0A1E3PEH5"/>
<evidence type="ECO:0000256" key="8">
    <source>
        <dbReference type="ARBA" id="ARBA00023125"/>
    </source>
</evidence>
<name>A0A1E3PEH5_9ASCO</name>
<dbReference type="PROSITE" id="PS00028">
    <property type="entry name" value="ZINC_FINGER_C2H2_1"/>
    <property type="match status" value="2"/>
</dbReference>
<keyword evidence="6" id="KW-0862">Zinc</keyword>
<gene>
    <name evidence="14" type="ORF">NADFUDRAFT_47967</name>
</gene>
<dbReference type="SUPFAM" id="SSF57667">
    <property type="entry name" value="beta-beta-alpha zinc fingers"/>
    <property type="match status" value="2"/>
</dbReference>
<keyword evidence="7" id="KW-0805">Transcription regulation</keyword>
<feature type="domain" description="C2H2-type" evidence="13">
    <location>
        <begin position="83"/>
        <end position="110"/>
    </location>
</feature>
<evidence type="ECO:0000256" key="1">
    <source>
        <dbReference type="ARBA" id="ARBA00004123"/>
    </source>
</evidence>
<dbReference type="FunFam" id="3.30.160.60:FF:000185">
    <property type="entry name" value="zinc finger protein 319"/>
    <property type="match status" value="1"/>
</dbReference>
<dbReference type="PANTHER" id="PTHR23235">
    <property type="entry name" value="KRUEPPEL-LIKE TRANSCRIPTION FACTOR"/>
    <property type="match status" value="1"/>
</dbReference>
<keyword evidence="3" id="KW-0479">Metal-binding</keyword>
<evidence type="ECO:0000256" key="7">
    <source>
        <dbReference type="ARBA" id="ARBA00023015"/>
    </source>
</evidence>
<evidence type="ECO:0000259" key="13">
    <source>
        <dbReference type="PROSITE" id="PS50157"/>
    </source>
</evidence>